<comment type="catalytic activity">
    <reaction evidence="23">
        <text>an alpha-L-Fuc-(1-&gt;2)-beta-D-Gal-(1-&gt;4)-beta-D-GlcNAc derivative + GDP-beta-L-fucose = an alpha-L-Fuc-(1-&gt;2)-beta-D-Gal-(1-&gt;4)-[alpha-L-Fuc-(1-&gt;3)]-beta-D-GlcNAc derivative + GDP + H(+)</text>
        <dbReference type="Rhea" id="RHEA:77191"/>
        <dbReference type="ChEBI" id="CHEBI:15378"/>
        <dbReference type="ChEBI" id="CHEBI:57273"/>
        <dbReference type="ChEBI" id="CHEBI:58189"/>
        <dbReference type="ChEBI" id="CHEBI:133510"/>
        <dbReference type="ChEBI" id="CHEBI:195560"/>
    </reaction>
    <physiologicalReaction direction="left-to-right" evidence="23">
        <dbReference type="Rhea" id="RHEA:77192"/>
    </physiologicalReaction>
</comment>
<evidence type="ECO:0000313" key="28">
    <source>
        <dbReference type="Proteomes" id="UP001558613"/>
    </source>
</evidence>
<evidence type="ECO:0000259" key="26">
    <source>
        <dbReference type="Pfam" id="PF17039"/>
    </source>
</evidence>
<dbReference type="InterPro" id="IPR038577">
    <property type="entry name" value="GT10-like_C_sf"/>
</dbReference>
<dbReference type="Pfam" id="PF00852">
    <property type="entry name" value="Glyco_transf_10"/>
    <property type="match status" value="1"/>
</dbReference>
<evidence type="ECO:0000256" key="9">
    <source>
        <dbReference type="ARBA" id="ARBA00022989"/>
    </source>
</evidence>
<dbReference type="PANTHER" id="PTHR11929:SF10">
    <property type="entry name" value="4-GALACTOSYL-N-ACETYLGLUCOSAMINIDE 3-ALPHA-L-FUCOSYLTRANSFERASE 9"/>
    <property type="match status" value="1"/>
</dbReference>
<reference evidence="27 28" key="1">
    <citation type="submission" date="2023-09" db="EMBL/GenBank/DDBJ databases">
        <authorList>
            <person name="Wang M."/>
        </authorList>
    </citation>
    <scope>NUCLEOTIDE SEQUENCE [LARGE SCALE GENOMIC DNA]</scope>
    <source>
        <strain evidence="27">GT-2023</strain>
        <tissue evidence="27">Liver</tissue>
    </source>
</reference>
<comment type="catalytic activity">
    <reaction evidence="18">
        <text>alpha-N-glycoloylneuraminosyl-(2-&gt;3)-beta-D-galactosyl-(1-&gt;4)-N-acetyl-beta-D-glucosaminyl-(1-&gt;3)-beta-D-galactosyl-(1-&gt;4)-N-acetyl-beta-D-glucosaminyl-(1-&gt;3)-beta-D-galactosyl-(1-&gt;4)-beta-D-glucosyl-(1&lt;-&gt;1')-ceramide + GDP-beta-L-fucose = alpha-N-glycoloylneuraminosyl-(2-&gt;3)-beta-D-galactosyl-(1-&gt;4)-N-acetyl-beta-D-glucosaminyl-(1-&gt;3)-beta-D-galactosyl-(1-&gt;4)-[alpha-L-fucosyl-(1-&gt;3)]-N-acetyl-beta-D-glucosaminyl-(1-&gt;3)-beta-D-galactosyl-(1-&gt;4)-beta-D-glucosyl-(1&lt;-&gt;1')-ceramide + GDP + H(+)</text>
        <dbReference type="Rhea" id="RHEA:48388"/>
        <dbReference type="ChEBI" id="CHEBI:15378"/>
        <dbReference type="ChEBI" id="CHEBI:57273"/>
        <dbReference type="ChEBI" id="CHEBI:58189"/>
        <dbReference type="ChEBI" id="CHEBI:90383"/>
        <dbReference type="ChEBI" id="CHEBI:90384"/>
    </reaction>
    <physiologicalReaction direction="left-to-right" evidence="18">
        <dbReference type="Rhea" id="RHEA:48389"/>
    </physiologicalReaction>
</comment>
<evidence type="ECO:0000256" key="4">
    <source>
        <dbReference type="ARBA" id="ARBA00011738"/>
    </source>
</evidence>
<comment type="subunit">
    <text evidence="4">Homodimer.</text>
</comment>
<comment type="pathway">
    <text evidence="1">Protein modification; protein glycosylation.</text>
</comment>
<comment type="subcellular location">
    <subcellularLocation>
        <location evidence="24">Golgi apparatus</location>
        <location evidence="24">Golgi stack membrane</location>
        <topology evidence="24">Single-pass type II membrane protein</topology>
    </subcellularLocation>
    <subcellularLocation>
        <location evidence="21">Golgi apparatus</location>
        <location evidence="21">trans-Golgi network membrane</location>
        <topology evidence="21">Single-pass type II membrane protein</topology>
    </subcellularLocation>
</comment>
<dbReference type="InterPro" id="IPR001503">
    <property type="entry name" value="Glyco_trans_10"/>
</dbReference>
<comment type="catalytic activity">
    <reaction evidence="22">
        <text>beta-D-Gal-(1-&gt;4)-beta-D-GlcNAc-(1-&gt;3)-beta-D-Gal-(1-&gt;4)-D-Glc + GDP-beta-L-fucose = beta-D-Gal-(1-&gt;4)-[alpha-L-Fuc-(1-&gt;3)]-beta-D-GlcNAc-(1-&gt;3)-beta-D-Gal-(1-&gt;4)-D-Glc + GDP + H(+)</text>
        <dbReference type="Rhea" id="RHEA:77187"/>
        <dbReference type="ChEBI" id="CHEBI:15378"/>
        <dbReference type="ChEBI" id="CHEBI:57273"/>
        <dbReference type="ChEBI" id="CHEBI:58189"/>
        <dbReference type="ChEBI" id="CHEBI:60239"/>
        <dbReference type="ChEBI" id="CHEBI:61352"/>
    </reaction>
    <physiologicalReaction direction="left-to-right" evidence="22">
        <dbReference type="Rhea" id="RHEA:77188"/>
    </physiologicalReaction>
</comment>
<evidence type="ECO:0000259" key="25">
    <source>
        <dbReference type="Pfam" id="PF00852"/>
    </source>
</evidence>
<dbReference type="PANTHER" id="PTHR11929">
    <property type="entry name" value="ALPHA- 1,3 -FUCOSYLTRANSFERASE"/>
    <property type="match status" value="1"/>
</dbReference>
<dbReference type="Gene3D" id="3.40.50.11660">
    <property type="entry name" value="Glycosyl transferase family 10, C-terminal domain"/>
    <property type="match status" value="1"/>
</dbReference>
<evidence type="ECO:0000256" key="12">
    <source>
        <dbReference type="ARBA" id="ARBA00023136"/>
    </source>
</evidence>
<feature type="domain" description="Fucosyltransferase C-terminal" evidence="25">
    <location>
        <begin position="183"/>
        <end position="355"/>
    </location>
</feature>
<comment type="pathway">
    <text evidence="2">Glycolipid biosynthesis.</text>
</comment>
<evidence type="ECO:0000256" key="14">
    <source>
        <dbReference type="ARBA" id="ARBA00023180"/>
    </source>
</evidence>
<keyword evidence="28" id="KW-1185">Reference proteome</keyword>
<evidence type="ECO:0000256" key="7">
    <source>
        <dbReference type="ARBA" id="ARBA00022692"/>
    </source>
</evidence>
<keyword evidence="11" id="KW-0443">Lipid metabolism</keyword>
<accession>A0ABR3MWP5</accession>
<evidence type="ECO:0000256" key="8">
    <source>
        <dbReference type="ARBA" id="ARBA00022968"/>
    </source>
</evidence>
<protein>
    <recommendedName>
        <fullName evidence="24">Fucosyltransferase</fullName>
        <ecNumber evidence="24">2.4.1.-</ecNumber>
    </recommendedName>
</protein>
<comment type="catalytic activity">
    <reaction evidence="16">
        <text>alpha-D-galactosyl-(1-&gt;3)-beta-D-galactosyl-(1-&gt;4)-N-acetyl-beta-D-glucosaminyl-(1-&gt;3)-beta-D-galactosyl-(1-&gt;4)-beta-D-glucosyl-(1&lt;-&gt;1')-ceramide + GDP-beta-L-fucose = a neolactoside IV(3)-alpha-Gal,III(3)-alpha-Fuc-nLc4Cer + GDP + H(+)</text>
        <dbReference type="Rhea" id="RHEA:48380"/>
        <dbReference type="ChEBI" id="CHEBI:15378"/>
        <dbReference type="ChEBI" id="CHEBI:57273"/>
        <dbReference type="ChEBI" id="CHEBI:58189"/>
        <dbReference type="ChEBI" id="CHEBI:90380"/>
        <dbReference type="ChEBI" id="CHEBI:90381"/>
    </reaction>
    <physiologicalReaction direction="left-to-right" evidence="16">
        <dbReference type="Rhea" id="RHEA:48381"/>
    </physiologicalReaction>
</comment>
<evidence type="ECO:0000256" key="18">
    <source>
        <dbReference type="ARBA" id="ARBA00036295"/>
    </source>
</evidence>
<keyword evidence="14" id="KW-0325">Glycoprotein</keyword>
<evidence type="ECO:0000256" key="24">
    <source>
        <dbReference type="RuleBase" id="RU003832"/>
    </source>
</evidence>
<evidence type="ECO:0000256" key="2">
    <source>
        <dbReference type="ARBA" id="ARBA00004934"/>
    </source>
</evidence>
<evidence type="ECO:0000256" key="6">
    <source>
        <dbReference type="ARBA" id="ARBA00022679"/>
    </source>
</evidence>
<keyword evidence="8" id="KW-0735">Signal-anchor</keyword>
<evidence type="ECO:0000256" key="13">
    <source>
        <dbReference type="ARBA" id="ARBA00023157"/>
    </source>
</evidence>
<sequence length="358" mass="41593">MSIINGKGISLPHLAVIIAFGCLICLTIYSYWSSIPALYTALYPAPAPKDKQHFLSDVTEDKPILLLWDWPGNYRFDFSDCKTIYNIDSCNLTDDRSLYNDSDAVLIFHEAISWNLSSLPPSPHPPFQKWIWFHVEPPTKIKKIPGLENLFNLTLSYKQDADIPVQMSLITSKKPNEEFVILKKDKLVCWFLSKNDSSTGVGTRNKFYQEFSKYINVTVIKTAYVKFLDYYNYYQTMARCKFYLVFQNSIYNDYITDKLSRPLAAGTVPVVLGPPRKNYANFVPAESFIHVNDFPDAKSLAEYLLQLDKDKDAYRKYFDWRKHLNPTLHLIQQTQEFILPICTACDYVARHREYKEES</sequence>
<dbReference type="PROSITE" id="PS51257">
    <property type="entry name" value="PROKAR_LIPOPROTEIN"/>
    <property type="match status" value="1"/>
</dbReference>
<keyword evidence="7 24" id="KW-0812">Transmembrane</keyword>
<dbReference type="EMBL" id="JAYMGO010000008">
    <property type="protein sequence ID" value="KAL1269064.1"/>
    <property type="molecule type" value="Genomic_DNA"/>
</dbReference>
<evidence type="ECO:0000256" key="23">
    <source>
        <dbReference type="ARBA" id="ARBA00043838"/>
    </source>
</evidence>
<evidence type="ECO:0000256" key="17">
    <source>
        <dbReference type="ARBA" id="ARBA00036234"/>
    </source>
</evidence>
<evidence type="ECO:0000256" key="22">
    <source>
        <dbReference type="ARBA" id="ARBA00043828"/>
    </source>
</evidence>
<gene>
    <name evidence="27" type="ORF">QQF64_031353</name>
</gene>
<comment type="caution">
    <text evidence="27">The sequence shown here is derived from an EMBL/GenBank/DDBJ whole genome shotgun (WGS) entry which is preliminary data.</text>
</comment>
<evidence type="ECO:0000256" key="16">
    <source>
        <dbReference type="ARBA" id="ARBA00036053"/>
    </source>
</evidence>
<keyword evidence="12 24" id="KW-0472">Membrane</keyword>
<evidence type="ECO:0000256" key="11">
    <source>
        <dbReference type="ARBA" id="ARBA00023098"/>
    </source>
</evidence>
<evidence type="ECO:0000256" key="5">
    <source>
        <dbReference type="ARBA" id="ARBA00022676"/>
    </source>
</evidence>
<evidence type="ECO:0000256" key="21">
    <source>
        <dbReference type="ARBA" id="ARBA00037848"/>
    </source>
</evidence>
<dbReference type="InterPro" id="IPR055270">
    <property type="entry name" value="Glyco_tran_10_C"/>
</dbReference>
<keyword evidence="9 24" id="KW-1133">Transmembrane helix</keyword>
<dbReference type="EC" id="2.4.1.-" evidence="24"/>
<proteinExistence type="inferred from homology"/>
<keyword evidence="13" id="KW-1015">Disulfide bond</keyword>
<comment type="catalytic activity">
    <reaction evidence="15">
        <text>a beta-D-galactosyl-(1-&gt;4)-N-acetyl-beta-D-glucosaminyl derivative + GDP-beta-L-fucose = a beta-D-galactosyl-(1-&gt;4)-[alpha-L-fucosyl-(1-&gt;3)]-N-acetyl-beta-D-glucosaminyl derivative + GDP + H(+)</text>
        <dbReference type="Rhea" id="RHEA:14257"/>
        <dbReference type="ChEBI" id="CHEBI:15378"/>
        <dbReference type="ChEBI" id="CHEBI:57273"/>
        <dbReference type="ChEBI" id="CHEBI:58189"/>
        <dbReference type="ChEBI" id="CHEBI:133507"/>
        <dbReference type="ChEBI" id="CHEBI:137941"/>
        <dbReference type="EC" id="2.4.1.152"/>
    </reaction>
    <physiologicalReaction direction="left-to-right" evidence="15">
        <dbReference type="Rhea" id="RHEA:14258"/>
    </physiologicalReaction>
</comment>
<dbReference type="InterPro" id="IPR031481">
    <property type="entry name" value="Glyco_tran_10_N"/>
</dbReference>
<evidence type="ECO:0000256" key="10">
    <source>
        <dbReference type="ARBA" id="ARBA00023034"/>
    </source>
</evidence>
<keyword evidence="10 24" id="KW-0333">Golgi apparatus</keyword>
<comment type="catalytic activity">
    <reaction evidence="19">
        <text>an N-acetyl-alpha-neuraminyl-(2-&gt;3)-beta-D-galactosyl-(1-&gt;4)-N-acetyl-beta-D-glucosaminyl derivative + GDP-beta-L-fucose = an alpha-Neu5Ac-(2-&gt;3)-beta-D-Gal-(1-&gt;4)-[alpha-L-Fuc-(1-&gt;3)]-beta-D-GlcNAc derivative + GDP + H(+)</text>
        <dbReference type="Rhea" id="RHEA:56076"/>
        <dbReference type="ChEBI" id="CHEBI:15378"/>
        <dbReference type="ChEBI" id="CHEBI:57273"/>
        <dbReference type="ChEBI" id="CHEBI:58189"/>
        <dbReference type="ChEBI" id="CHEBI:136545"/>
        <dbReference type="ChEBI" id="CHEBI:139509"/>
    </reaction>
    <physiologicalReaction direction="left-to-right" evidence="19">
        <dbReference type="Rhea" id="RHEA:56077"/>
    </physiologicalReaction>
</comment>
<evidence type="ECO:0000313" key="27">
    <source>
        <dbReference type="EMBL" id="KAL1269064.1"/>
    </source>
</evidence>
<evidence type="ECO:0000256" key="15">
    <source>
        <dbReference type="ARBA" id="ARBA00029329"/>
    </source>
</evidence>
<evidence type="ECO:0000256" key="19">
    <source>
        <dbReference type="ARBA" id="ARBA00036481"/>
    </source>
</evidence>
<comment type="catalytic activity">
    <reaction evidence="17">
        <text>an alpha-Neu5Ac-(2-&gt;3)-beta-D-Gal-(1-&gt;4)-beta-D-GlcNAc-(1-&gt;3)-beta-D-Gal-(1-&gt;4)-beta-D-GlcNAc derivative + GDP-beta-L-fucose = an alpha-Neu5Ac-(2-&gt;3)-beta-D-Gal-(1-&gt;4)-beta-D-GlcNAc-(1-&gt;3)-beta-D-Gal-(1-&gt;4)-[alpha-L-Fuc-(1-&gt;3)]-beta-D-GlcNAc derivative + GDP + H(+)</text>
        <dbReference type="Rhea" id="RHEA:68044"/>
        <dbReference type="ChEBI" id="CHEBI:15378"/>
        <dbReference type="ChEBI" id="CHEBI:57273"/>
        <dbReference type="ChEBI" id="CHEBI:58189"/>
        <dbReference type="ChEBI" id="CHEBI:145343"/>
        <dbReference type="ChEBI" id="CHEBI:176900"/>
    </reaction>
    <physiologicalReaction direction="left-to-right" evidence="17">
        <dbReference type="Rhea" id="RHEA:68045"/>
    </physiologicalReaction>
</comment>
<organism evidence="27 28">
    <name type="scientific">Cirrhinus molitorella</name>
    <name type="common">mud carp</name>
    <dbReference type="NCBI Taxonomy" id="172907"/>
    <lineage>
        <taxon>Eukaryota</taxon>
        <taxon>Metazoa</taxon>
        <taxon>Chordata</taxon>
        <taxon>Craniata</taxon>
        <taxon>Vertebrata</taxon>
        <taxon>Euteleostomi</taxon>
        <taxon>Actinopterygii</taxon>
        <taxon>Neopterygii</taxon>
        <taxon>Teleostei</taxon>
        <taxon>Ostariophysi</taxon>
        <taxon>Cypriniformes</taxon>
        <taxon>Cyprinidae</taxon>
        <taxon>Labeoninae</taxon>
        <taxon>Labeonini</taxon>
        <taxon>Cirrhinus</taxon>
    </lineage>
</organism>
<keyword evidence="6 24" id="KW-0808">Transferase</keyword>
<evidence type="ECO:0000256" key="20">
    <source>
        <dbReference type="ARBA" id="ARBA00036757"/>
    </source>
</evidence>
<evidence type="ECO:0000256" key="3">
    <source>
        <dbReference type="ARBA" id="ARBA00008919"/>
    </source>
</evidence>
<name>A0ABR3MWP5_9TELE</name>
<comment type="catalytic activity">
    <reaction evidence="20">
        <text>a neolactoside nLc4Cer + GDP-beta-L-fucose = a neolactoside III(3)-alpha-Fuc-nLc4Cer + GDP + H(+)</text>
        <dbReference type="Rhea" id="RHEA:48376"/>
        <dbReference type="ChEBI" id="CHEBI:15378"/>
        <dbReference type="ChEBI" id="CHEBI:57273"/>
        <dbReference type="ChEBI" id="CHEBI:58189"/>
        <dbReference type="ChEBI" id="CHEBI:90376"/>
        <dbReference type="ChEBI" id="CHEBI:90379"/>
    </reaction>
    <physiologicalReaction direction="left-to-right" evidence="20">
        <dbReference type="Rhea" id="RHEA:48377"/>
    </physiologicalReaction>
</comment>
<feature type="domain" description="Fucosyltransferase N-terminal" evidence="26">
    <location>
        <begin position="61"/>
        <end position="166"/>
    </location>
</feature>
<dbReference type="Pfam" id="PF17039">
    <property type="entry name" value="Glyco_tran_10_N"/>
    <property type="match status" value="1"/>
</dbReference>
<dbReference type="Proteomes" id="UP001558613">
    <property type="component" value="Unassembled WGS sequence"/>
</dbReference>
<comment type="similarity">
    <text evidence="3 24">Belongs to the glycosyltransferase 10 family.</text>
</comment>
<keyword evidence="5 24" id="KW-0328">Glycosyltransferase</keyword>
<dbReference type="SUPFAM" id="SSF53756">
    <property type="entry name" value="UDP-Glycosyltransferase/glycogen phosphorylase"/>
    <property type="match status" value="1"/>
</dbReference>
<feature type="transmembrane region" description="Helical" evidence="24">
    <location>
        <begin position="12"/>
        <end position="32"/>
    </location>
</feature>
<evidence type="ECO:0000256" key="1">
    <source>
        <dbReference type="ARBA" id="ARBA00004922"/>
    </source>
</evidence>